<protein>
    <submittedName>
        <fullName evidence="1">Uncharacterized protein</fullName>
    </submittedName>
</protein>
<dbReference type="EMBL" id="AFRT01000031">
    <property type="protein sequence ID" value="ELU45846.1"/>
    <property type="molecule type" value="Genomic_DNA"/>
</dbReference>
<keyword evidence="2" id="KW-1185">Reference proteome</keyword>
<accession>L8X6D3</accession>
<name>L8X6D3_THACA</name>
<gene>
    <name evidence="1" type="ORF">AG1IA_00133</name>
</gene>
<dbReference type="AlphaFoldDB" id="L8X6D3"/>
<evidence type="ECO:0000313" key="1">
    <source>
        <dbReference type="EMBL" id="ELU45846.1"/>
    </source>
</evidence>
<sequence>MAMCSVNMPCRINGPSYECYGTYADTLSCSCDPSNKAQYYLMRIRILCFQGT</sequence>
<dbReference type="HOGENOM" id="CLU_3088913_0_0_1"/>
<evidence type="ECO:0000313" key="2">
    <source>
        <dbReference type="Proteomes" id="UP000011668"/>
    </source>
</evidence>
<organism evidence="1 2">
    <name type="scientific">Thanatephorus cucumeris (strain AG1-IA)</name>
    <name type="common">Rice sheath blight fungus</name>
    <name type="synonym">Rhizoctonia solani</name>
    <dbReference type="NCBI Taxonomy" id="983506"/>
    <lineage>
        <taxon>Eukaryota</taxon>
        <taxon>Fungi</taxon>
        <taxon>Dikarya</taxon>
        <taxon>Basidiomycota</taxon>
        <taxon>Agaricomycotina</taxon>
        <taxon>Agaricomycetes</taxon>
        <taxon>Cantharellales</taxon>
        <taxon>Ceratobasidiaceae</taxon>
        <taxon>Rhizoctonia</taxon>
        <taxon>Rhizoctonia solani AG-1</taxon>
    </lineage>
</organism>
<comment type="caution">
    <text evidence="1">The sequence shown here is derived from an EMBL/GenBank/DDBJ whole genome shotgun (WGS) entry which is preliminary data.</text>
</comment>
<reference evidence="1 2" key="1">
    <citation type="journal article" date="2013" name="Nat. Commun.">
        <title>The evolution and pathogenic mechanisms of the rice sheath blight pathogen.</title>
        <authorList>
            <person name="Zheng A."/>
            <person name="Lin R."/>
            <person name="Xu L."/>
            <person name="Qin P."/>
            <person name="Tang C."/>
            <person name="Ai P."/>
            <person name="Zhang D."/>
            <person name="Liu Y."/>
            <person name="Sun Z."/>
            <person name="Feng H."/>
            <person name="Wang Y."/>
            <person name="Chen Y."/>
            <person name="Liang X."/>
            <person name="Fu R."/>
            <person name="Li Q."/>
            <person name="Zhang J."/>
            <person name="Yu X."/>
            <person name="Xie Z."/>
            <person name="Ding L."/>
            <person name="Guan P."/>
            <person name="Tang J."/>
            <person name="Liang Y."/>
            <person name="Wang S."/>
            <person name="Deng Q."/>
            <person name="Li S."/>
            <person name="Zhu J."/>
            <person name="Wang L."/>
            <person name="Liu H."/>
            <person name="Li P."/>
        </authorList>
    </citation>
    <scope>NUCLEOTIDE SEQUENCE [LARGE SCALE GENOMIC DNA]</scope>
    <source>
        <strain evidence="2">AG-1 IA</strain>
    </source>
</reference>
<dbReference type="Proteomes" id="UP000011668">
    <property type="component" value="Unassembled WGS sequence"/>
</dbReference>
<proteinExistence type="predicted"/>